<dbReference type="EMBL" id="ML208678">
    <property type="protein sequence ID" value="TFK61261.1"/>
    <property type="molecule type" value="Genomic_DNA"/>
</dbReference>
<dbReference type="Proteomes" id="UP000308600">
    <property type="component" value="Unassembled WGS sequence"/>
</dbReference>
<keyword evidence="2" id="KW-1185">Reference proteome</keyword>
<organism evidence="1 2">
    <name type="scientific">Pluteus cervinus</name>
    <dbReference type="NCBI Taxonomy" id="181527"/>
    <lineage>
        <taxon>Eukaryota</taxon>
        <taxon>Fungi</taxon>
        <taxon>Dikarya</taxon>
        <taxon>Basidiomycota</taxon>
        <taxon>Agaricomycotina</taxon>
        <taxon>Agaricomycetes</taxon>
        <taxon>Agaricomycetidae</taxon>
        <taxon>Agaricales</taxon>
        <taxon>Pluteineae</taxon>
        <taxon>Pluteaceae</taxon>
        <taxon>Pluteus</taxon>
    </lineage>
</organism>
<evidence type="ECO:0000313" key="1">
    <source>
        <dbReference type="EMBL" id="TFK61261.1"/>
    </source>
</evidence>
<evidence type="ECO:0000313" key="2">
    <source>
        <dbReference type="Proteomes" id="UP000308600"/>
    </source>
</evidence>
<gene>
    <name evidence="1" type="ORF">BDN72DRAFT_471293</name>
</gene>
<name>A0ACD3A6J7_9AGAR</name>
<protein>
    <submittedName>
        <fullName evidence="1">Uncharacterized protein</fullName>
    </submittedName>
</protein>
<sequence>MIEELYLLQPREAFNFEEFLSGLEQFKFLKVLYQNVIWSDLGIEKDWTPALSDPQKLQLVVNERIQILARRCPSLTQISHPNTSDHYIAISSENGLEVSTRVEYIFQRPLESRFEMDSYRLWEP</sequence>
<proteinExistence type="predicted"/>
<accession>A0ACD3A6J7</accession>
<reference evidence="1 2" key="1">
    <citation type="journal article" date="2019" name="Nat. Ecol. Evol.">
        <title>Megaphylogeny resolves global patterns of mushroom evolution.</title>
        <authorList>
            <person name="Varga T."/>
            <person name="Krizsan K."/>
            <person name="Foldi C."/>
            <person name="Dima B."/>
            <person name="Sanchez-Garcia M."/>
            <person name="Sanchez-Ramirez S."/>
            <person name="Szollosi G.J."/>
            <person name="Szarkandi J.G."/>
            <person name="Papp V."/>
            <person name="Albert L."/>
            <person name="Andreopoulos W."/>
            <person name="Angelini C."/>
            <person name="Antonin V."/>
            <person name="Barry K.W."/>
            <person name="Bougher N.L."/>
            <person name="Buchanan P."/>
            <person name="Buyck B."/>
            <person name="Bense V."/>
            <person name="Catcheside P."/>
            <person name="Chovatia M."/>
            <person name="Cooper J."/>
            <person name="Damon W."/>
            <person name="Desjardin D."/>
            <person name="Finy P."/>
            <person name="Geml J."/>
            <person name="Haridas S."/>
            <person name="Hughes K."/>
            <person name="Justo A."/>
            <person name="Karasinski D."/>
            <person name="Kautmanova I."/>
            <person name="Kiss B."/>
            <person name="Kocsube S."/>
            <person name="Kotiranta H."/>
            <person name="LaButti K.M."/>
            <person name="Lechner B.E."/>
            <person name="Liimatainen K."/>
            <person name="Lipzen A."/>
            <person name="Lukacs Z."/>
            <person name="Mihaltcheva S."/>
            <person name="Morgado L.N."/>
            <person name="Niskanen T."/>
            <person name="Noordeloos M.E."/>
            <person name="Ohm R.A."/>
            <person name="Ortiz-Santana B."/>
            <person name="Ovrebo C."/>
            <person name="Racz N."/>
            <person name="Riley R."/>
            <person name="Savchenko A."/>
            <person name="Shiryaev A."/>
            <person name="Soop K."/>
            <person name="Spirin V."/>
            <person name="Szebenyi C."/>
            <person name="Tomsovsky M."/>
            <person name="Tulloss R.E."/>
            <person name="Uehling J."/>
            <person name="Grigoriev I.V."/>
            <person name="Vagvolgyi C."/>
            <person name="Papp T."/>
            <person name="Martin F.M."/>
            <person name="Miettinen O."/>
            <person name="Hibbett D.S."/>
            <person name="Nagy L.G."/>
        </authorList>
    </citation>
    <scope>NUCLEOTIDE SEQUENCE [LARGE SCALE GENOMIC DNA]</scope>
    <source>
        <strain evidence="1 2">NL-1719</strain>
    </source>
</reference>